<protein>
    <recommendedName>
        <fullName evidence="4">RGS domain-containing protein</fullName>
    </recommendedName>
</protein>
<dbReference type="RefSeq" id="XP_012201406.1">
    <property type="nucleotide sequence ID" value="XM_012346016.1"/>
</dbReference>
<organism evidence="2 3">
    <name type="scientific">Saprolegnia parasitica (strain CBS 223.65)</name>
    <dbReference type="NCBI Taxonomy" id="695850"/>
    <lineage>
        <taxon>Eukaryota</taxon>
        <taxon>Sar</taxon>
        <taxon>Stramenopiles</taxon>
        <taxon>Oomycota</taxon>
        <taxon>Saprolegniomycetes</taxon>
        <taxon>Saprolegniales</taxon>
        <taxon>Saprolegniaceae</taxon>
        <taxon>Saprolegnia</taxon>
    </lineage>
</organism>
<sequence>MLLTWALYAYMPVALHLFVSRRQLSSIKYREPLPVSLSALFFSVYTLCVPPLVCFGGLSSYTLALFFEWILLLTGLVTYLLTQCILVVKFHITEVLMDPVQATVLRVGRIKYLRWLLYPRFQLVVWATATTLVNTPLVVFANTVASVNTTVADFNQSDGLGSIGRLRLYAGIETGALILASYALARSMSRIVDNFGLKETYARAARVMAIGVVLYAAVTLLAAYGVVPGFDAYHVPTLVGLHTAHAVFAITIVLPLRASYLCKEAHKDLKARLRQTKRDVDQLESMVLYRYLNTDAGFGDFLAFSKKELCADALLAWREVQRYKEGGVAIEHIYATCLDAGCSVPSQYRTDRPAHKLSISFQRFHRVLPDAALKLAAPTHHLSSVAPIVDHRTSLQSHGHRLPSQGTTTIADDYSRMSVSRNKHEKLFHPLGAEFLRVIYMDVLPRFEEHAATDAWVTFRNREKAMLSLDTLEHMIDGTIQHGADIAQRGSMPCIADLPRIQKMLARPADEYS</sequence>
<keyword evidence="1" id="KW-0472">Membrane</keyword>
<proteinExistence type="predicted"/>
<feature type="transmembrane region" description="Helical" evidence="1">
    <location>
        <begin position="123"/>
        <end position="146"/>
    </location>
</feature>
<feature type="transmembrane region" description="Helical" evidence="1">
    <location>
        <begin position="206"/>
        <end position="227"/>
    </location>
</feature>
<name>A0A067CN31_SAPPC</name>
<evidence type="ECO:0000256" key="1">
    <source>
        <dbReference type="SAM" id="Phobius"/>
    </source>
</evidence>
<feature type="transmembrane region" description="Helical" evidence="1">
    <location>
        <begin position="64"/>
        <end position="88"/>
    </location>
</feature>
<feature type="transmembrane region" description="Helical" evidence="1">
    <location>
        <begin position="6"/>
        <end position="24"/>
    </location>
</feature>
<dbReference type="OMA" id="FHITEVL"/>
<dbReference type="Gene3D" id="1.10.167.10">
    <property type="entry name" value="Regulator of G-protein Signalling 4, domain 2"/>
    <property type="match status" value="1"/>
</dbReference>
<dbReference type="GeneID" id="24129520"/>
<dbReference type="OrthoDB" id="72886at2759"/>
<dbReference type="AlphaFoldDB" id="A0A067CN31"/>
<accession>A0A067CN31</accession>
<reference evidence="2 3" key="1">
    <citation type="journal article" date="2013" name="PLoS Genet.">
        <title>Distinctive expansion of potential virulence genes in the genome of the oomycete fish pathogen Saprolegnia parasitica.</title>
        <authorList>
            <person name="Jiang R.H."/>
            <person name="de Bruijn I."/>
            <person name="Haas B.J."/>
            <person name="Belmonte R."/>
            <person name="Lobach L."/>
            <person name="Christie J."/>
            <person name="van den Ackerveken G."/>
            <person name="Bottin A."/>
            <person name="Bulone V."/>
            <person name="Diaz-Moreno S.M."/>
            <person name="Dumas B."/>
            <person name="Fan L."/>
            <person name="Gaulin E."/>
            <person name="Govers F."/>
            <person name="Grenville-Briggs L.J."/>
            <person name="Horner N.R."/>
            <person name="Levin J.Z."/>
            <person name="Mammella M."/>
            <person name="Meijer H.J."/>
            <person name="Morris P."/>
            <person name="Nusbaum C."/>
            <person name="Oome S."/>
            <person name="Phillips A.J."/>
            <person name="van Rooyen D."/>
            <person name="Rzeszutek E."/>
            <person name="Saraiva M."/>
            <person name="Secombes C.J."/>
            <person name="Seidl M.F."/>
            <person name="Snel B."/>
            <person name="Stassen J.H."/>
            <person name="Sykes S."/>
            <person name="Tripathy S."/>
            <person name="van den Berg H."/>
            <person name="Vega-Arreguin J.C."/>
            <person name="Wawra S."/>
            <person name="Young S.K."/>
            <person name="Zeng Q."/>
            <person name="Dieguez-Uribeondo J."/>
            <person name="Russ C."/>
            <person name="Tyler B.M."/>
            <person name="van West P."/>
        </authorList>
    </citation>
    <scope>NUCLEOTIDE SEQUENCE [LARGE SCALE GENOMIC DNA]</scope>
    <source>
        <strain evidence="2 3">CBS 223.65</strain>
    </source>
</reference>
<evidence type="ECO:0000313" key="3">
    <source>
        <dbReference type="Proteomes" id="UP000030745"/>
    </source>
</evidence>
<keyword evidence="1" id="KW-1133">Transmembrane helix</keyword>
<gene>
    <name evidence="2" type="ORF">SPRG_07232</name>
</gene>
<dbReference type="EMBL" id="KK583214">
    <property type="protein sequence ID" value="KDO27956.1"/>
    <property type="molecule type" value="Genomic_DNA"/>
</dbReference>
<keyword evidence="3" id="KW-1185">Reference proteome</keyword>
<feature type="transmembrane region" description="Helical" evidence="1">
    <location>
        <begin position="239"/>
        <end position="262"/>
    </location>
</feature>
<dbReference type="VEuPathDB" id="FungiDB:SPRG_07232"/>
<dbReference type="InterPro" id="IPR044926">
    <property type="entry name" value="RGS_subdomain_2"/>
</dbReference>
<dbReference type="Proteomes" id="UP000030745">
    <property type="component" value="Unassembled WGS sequence"/>
</dbReference>
<feature type="transmembrane region" description="Helical" evidence="1">
    <location>
        <begin position="36"/>
        <end position="58"/>
    </location>
</feature>
<evidence type="ECO:0000313" key="2">
    <source>
        <dbReference type="EMBL" id="KDO27956.1"/>
    </source>
</evidence>
<evidence type="ECO:0008006" key="4">
    <source>
        <dbReference type="Google" id="ProtNLM"/>
    </source>
</evidence>
<dbReference type="KEGG" id="spar:SPRG_07232"/>
<feature type="transmembrane region" description="Helical" evidence="1">
    <location>
        <begin position="166"/>
        <end position="185"/>
    </location>
</feature>
<keyword evidence="1" id="KW-0812">Transmembrane</keyword>